<evidence type="ECO:0000256" key="3">
    <source>
        <dbReference type="ARBA" id="ARBA00022964"/>
    </source>
</evidence>
<dbReference type="Proteomes" id="UP000308133">
    <property type="component" value="Unassembled WGS sequence"/>
</dbReference>
<dbReference type="SUPFAM" id="SSF48113">
    <property type="entry name" value="Heme-dependent peroxidases"/>
    <property type="match status" value="1"/>
</dbReference>
<evidence type="ECO:0000313" key="9">
    <source>
        <dbReference type="Proteomes" id="UP000308133"/>
    </source>
</evidence>
<evidence type="ECO:0000256" key="5">
    <source>
        <dbReference type="ARBA" id="ARBA00023004"/>
    </source>
</evidence>
<dbReference type="GO" id="GO:0046872">
    <property type="term" value="F:metal ion binding"/>
    <property type="evidence" value="ECO:0007669"/>
    <property type="project" value="UniProtKB-KW"/>
</dbReference>
<keyword evidence="2 6" id="KW-0479">Metal-binding</keyword>
<dbReference type="GO" id="GO:0006631">
    <property type="term" value="P:fatty acid metabolic process"/>
    <property type="evidence" value="ECO:0007669"/>
    <property type="project" value="UniProtKB-ARBA"/>
</dbReference>
<dbReference type="PRINTS" id="PR00457">
    <property type="entry name" value="ANPEROXIDASE"/>
</dbReference>
<name>A0A4U7B8K6_9PEZI</name>
<dbReference type="PROSITE" id="PS50292">
    <property type="entry name" value="PEROXIDASE_3"/>
    <property type="match status" value="1"/>
</dbReference>
<dbReference type="Gene3D" id="1.10.640.10">
    <property type="entry name" value="Haem peroxidase domain superfamily, animal type"/>
    <property type="match status" value="1"/>
</dbReference>
<keyword evidence="4" id="KW-0560">Oxidoreductase</keyword>
<evidence type="ECO:0000256" key="7">
    <source>
        <dbReference type="SAM" id="MobiDB-lite"/>
    </source>
</evidence>
<dbReference type="GO" id="GO:0051213">
    <property type="term" value="F:dioxygenase activity"/>
    <property type="evidence" value="ECO:0007669"/>
    <property type="project" value="UniProtKB-KW"/>
</dbReference>
<dbReference type="Pfam" id="PF03098">
    <property type="entry name" value="An_peroxidase"/>
    <property type="match status" value="1"/>
</dbReference>
<dbReference type="InterPro" id="IPR019791">
    <property type="entry name" value="Haem_peroxidase_animal"/>
</dbReference>
<evidence type="ECO:0000256" key="4">
    <source>
        <dbReference type="ARBA" id="ARBA00023002"/>
    </source>
</evidence>
<gene>
    <name evidence="8" type="ORF">C1H76_1936</name>
</gene>
<dbReference type="PANTHER" id="PTHR11903">
    <property type="entry name" value="PROSTAGLANDIN G/H SYNTHASE"/>
    <property type="match status" value="1"/>
</dbReference>
<reference evidence="8 9" key="1">
    <citation type="submission" date="2018-02" db="EMBL/GenBank/DDBJ databases">
        <title>Draft genome sequences of Elsinoe sp., causing black scab on jojoba.</title>
        <authorList>
            <person name="Stodart B."/>
            <person name="Jeffress S."/>
            <person name="Ash G."/>
            <person name="Arun Chinnappa K."/>
        </authorList>
    </citation>
    <scope>NUCLEOTIDE SEQUENCE [LARGE SCALE GENOMIC DNA]</scope>
    <source>
        <strain evidence="8 9">Hillstone_2</strain>
    </source>
</reference>
<evidence type="ECO:0000256" key="1">
    <source>
        <dbReference type="ARBA" id="ARBA00022617"/>
    </source>
</evidence>
<organism evidence="8 9">
    <name type="scientific">Elsinoe australis</name>
    <dbReference type="NCBI Taxonomy" id="40998"/>
    <lineage>
        <taxon>Eukaryota</taxon>
        <taxon>Fungi</taxon>
        <taxon>Dikarya</taxon>
        <taxon>Ascomycota</taxon>
        <taxon>Pezizomycotina</taxon>
        <taxon>Dothideomycetes</taxon>
        <taxon>Dothideomycetidae</taxon>
        <taxon>Myriangiales</taxon>
        <taxon>Elsinoaceae</taxon>
        <taxon>Elsinoe</taxon>
    </lineage>
</organism>
<dbReference type="AlphaFoldDB" id="A0A4U7B8K6"/>
<dbReference type="GO" id="GO:0006979">
    <property type="term" value="P:response to oxidative stress"/>
    <property type="evidence" value="ECO:0007669"/>
    <property type="project" value="InterPro"/>
</dbReference>
<proteinExistence type="predicted"/>
<evidence type="ECO:0000256" key="2">
    <source>
        <dbReference type="ARBA" id="ARBA00022723"/>
    </source>
</evidence>
<keyword evidence="5 6" id="KW-0408">Iron</keyword>
<comment type="caution">
    <text evidence="8">The sequence shown here is derived from an EMBL/GenBank/DDBJ whole genome shotgun (WGS) entry which is preliminary data.</text>
</comment>
<accession>A0A4U7B8K6</accession>
<evidence type="ECO:0000256" key="6">
    <source>
        <dbReference type="PIRSR" id="PIRSR619791-2"/>
    </source>
</evidence>
<dbReference type="PANTHER" id="PTHR11903:SF37">
    <property type="entry name" value="PSI-PRODUCING OXYGENASE A"/>
    <property type="match status" value="1"/>
</dbReference>
<dbReference type="InterPro" id="IPR037120">
    <property type="entry name" value="Haem_peroxidase_sf_animal"/>
</dbReference>
<feature type="region of interest" description="Disordered" evidence="7">
    <location>
        <begin position="1002"/>
        <end position="1021"/>
    </location>
</feature>
<dbReference type="InterPro" id="IPR034812">
    <property type="entry name" value="Ppo-like_N"/>
</dbReference>
<keyword evidence="3" id="KW-0223">Dioxygenase</keyword>
<protein>
    <submittedName>
        <fullName evidence="8">Psi-producing oxygenase A</fullName>
    </submittedName>
</protein>
<feature type="binding site" description="axial binding residue" evidence="6">
    <location>
        <position position="340"/>
    </location>
    <ligand>
        <name>heme b</name>
        <dbReference type="ChEBI" id="CHEBI:60344"/>
    </ligand>
    <ligandPart>
        <name>Fe</name>
        <dbReference type="ChEBI" id="CHEBI:18248"/>
    </ligandPart>
</feature>
<dbReference type="InterPro" id="IPR010255">
    <property type="entry name" value="Haem_peroxidase_sf"/>
</dbReference>
<keyword evidence="1 6" id="KW-0349">Heme</keyword>
<evidence type="ECO:0000313" key="8">
    <source>
        <dbReference type="EMBL" id="TKX25790.1"/>
    </source>
</evidence>
<dbReference type="InterPro" id="IPR050783">
    <property type="entry name" value="Oxylipin_biosynth_metab"/>
</dbReference>
<dbReference type="EMBL" id="PTQR01000024">
    <property type="protein sequence ID" value="TKX25790.1"/>
    <property type="molecule type" value="Genomic_DNA"/>
</dbReference>
<sequence>MASEQDDNGATISVRGLLESFPHLSFNDVSSLLQVGKASALDQPLDDREYLMEKTIQAAVDDENGLVGKSATKKFVKELWTDLQHPPGDGLAKDLRFRKADGSGNSILNPRMGAAGQAYARTVEPKTVLPVVQPDPGLLFDTLMVRRTPQEHPAKLSSIAPYLAGVIIHDIFRTNHTDHAYSDTSSYLDLAPLYGSNEAELARVRLGKDGKLKPDCFSETRLLALPPGHGVLLVMFNRFHNSVAERLIAINEGGRFVHPQPQNKDEVDYVDDEEVFQTARLITCGLYVNIILGDYVRVILNLNRTNSTWRLDPRMDTGDGLAKGVGNQVSAEFNLVYRWHAIVSDRDDKWTQAEFSKLFDGQSLEEISLEDLMKGLKRQEGEAQRLDPEHRTFGGFARSQDGYFNDDDLVRSLTESIDDCANAFGPRQVPAVLRAVEILGIRQARAWNLATLNEFRKYFSLKPHEVWTDITEDPETAAHLQHLYGHVDHVELYPGLVVEDAKPTMVPGSGLCPPYTISRALLADAVALTRGDRFHTTSYNARAVTNWGYAEAGYDKQVDNGCVAYKLIQRAFPNHFHDDSAFVHYPLTVRRENERIFKETRGLREKAHLYDFGNARTAGTVWHFIDSADAMSSIFTRSDVFGLDLDLICRLLSPSTMHLQERTSTISQHLLRGPCYDLETLPPRLQEEMRDRLEHGMAQLLDRTQYALLGYNEVDVVHDLITPCCVRLAIQLFSIPTQGNTNGVDSTMERDLEYVFATIYGSLIHFDCVTLTGMRHKSSTLVTRLRKTMLPQLHADWQGWRRSTPTDASSDDASTLFRRQVFSSMGKDFSSNDDDEAVVDTLFIATMVMAACLSMTLSSRLSEMLDAYLERNKPEVSISRDGASKTLAGVDETFSSLLYDLNQASSTPVSVRQIQQCTSVPLNSEAAMTVSLGDRLMISGRLINQIQQTTGSDRATMPIDMTIGPQDEHWQNLYRICEETIMKKLLSLKGLRPAKVWNGSRQQTSLKKVPAKTGQSGSRPREQFAYLDKAWTSLWPVPTSLMVNFDGK</sequence>
<dbReference type="GO" id="GO:0004601">
    <property type="term" value="F:peroxidase activity"/>
    <property type="evidence" value="ECO:0007669"/>
    <property type="project" value="InterPro"/>
</dbReference>
<dbReference type="GO" id="GO:0020037">
    <property type="term" value="F:heme binding"/>
    <property type="evidence" value="ECO:0007669"/>
    <property type="project" value="InterPro"/>
</dbReference>
<dbReference type="CDD" id="cd09817">
    <property type="entry name" value="linoleate_diol_synthase_like"/>
    <property type="match status" value="1"/>
</dbReference>